<organism evidence="7 8">
    <name type="scientific">Kwoniella shivajii</name>
    <dbReference type="NCBI Taxonomy" id="564305"/>
    <lineage>
        <taxon>Eukaryota</taxon>
        <taxon>Fungi</taxon>
        <taxon>Dikarya</taxon>
        <taxon>Basidiomycota</taxon>
        <taxon>Agaricomycotina</taxon>
        <taxon>Tremellomycetes</taxon>
        <taxon>Tremellales</taxon>
        <taxon>Cryptococcaceae</taxon>
        <taxon>Kwoniella</taxon>
    </lineage>
</organism>
<keyword evidence="4 6" id="KW-0472">Membrane</keyword>
<feature type="transmembrane region" description="Helical" evidence="6">
    <location>
        <begin position="542"/>
        <end position="562"/>
    </location>
</feature>
<evidence type="ECO:0000256" key="5">
    <source>
        <dbReference type="SAM" id="MobiDB-lite"/>
    </source>
</evidence>
<dbReference type="EMBL" id="CP141881">
    <property type="protein sequence ID" value="WRT63901.1"/>
    <property type="molecule type" value="Genomic_DNA"/>
</dbReference>
<dbReference type="InterPro" id="IPR004254">
    <property type="entry name" value="AdipoR/HlyIII-related"/>
</dbReference>
<feature type="compositionally biased region" description="Polar residues" evidence="5">
    <location>
        <begin position="148"/>
        <end position="164"/>
    </location>
</feature>
<evidence type="ECO:0000256" key="4">
    <source>
        <dbReference type="ARBA" id="ARBA00023136"/>
    </source>
</evidence>
<feature type="transmembrane region" description="Helical" evidence="6">
    <location>
        <begin position="511"/>
        <end position="530"/>
    </location>
</feature>
<keyword evidence="3 6" id="KW-1133">Transmembrane helix</keyword>
<dbReference type="Pfam" id="PF03006">
    <property type="entry name" value="HlyIII"/>
    <property type="match status" value="1"/>
</dbReference>
<feature type="region of interest" description="Disordered" evidence="5">
    <location>
        <begin position="70"/>
        <end position="164"/>
    </location>
</feature>
<feature type="region of interest" description="Disordered" evidence="5">
    <location>
        <begin position="287"/>
        <end position="326"/>
    </location>
</feature>
<evidence type="ECO:0000256" key="6">
    <source>
        <dbReference type="SAM" id="Phobius"/>
    </source>
</evidence>
<evidence type="ECO:0000256" key="2">
    <source>
        <dbReference type="ARBA" id="ARBA00022692"/>
    </source>
</evidence>
<dbReference type="PANTHER" id="PTHR20855">
    <property type="entry name" value="ADIPOR/PROGESTIN RECEPTOR-RELATED"/>
    <property type="match status" value="1"/>
</dbReference>
<protein>
    <recommendedName>
        <fullName evidence="9">HlyIII-domain-containing protein</fullName>
    </recommendedName>
</protein>
<dbReference type="RefSeq" id="XP_062788641.1">
    <property type="nucleotide sequence ID" value="XM_062932590.1"/>
</dbReference>
<keyword evidence="2 6" id="KW-0812">Transmembrane</keyword>
<feature type="transmembrane region" description="Helical" evidence="6">
    <location>
        <begin position="667"/>
        <end position="689"/>
    </location>
</feature>
<accession>A0ABZ1CQH5</accession>
<dbReference type="Proteomes" id="UP001329825">
    <property type="component" value="Chromosome 1"/>
</dbReference>
<evidence type="ECO:0000256" key="1">
    <source>
        <dbReference type="ARBA" id="ARBA00004141"/>
    </source>
</evidence>
<feature type="compositionally biased region" description="Low complexity" evidence="5">
    <location>
        <begin position="114"/>
        <end position="123"/>
    </location>
</feature>
<evidence type="ECO:0000256" key="3">
    <source>
        <dbReference type="ARBA" id="ARBA00022989"/>
    </source>
</evidence>
<comment type="subcellular location">
    <subcellularLocation>
        <location evidence="1">Membrane</location>
        <topology evidence="1">Multi-pass membrane protein</topology>
    </subcellularLocation>
</comment>
<dbReference type="GeneID" id="87952958"/>
<feature type="region of interest" description="Disordered" evidence="5">
    <location>
        <begin position="1"/>
        <end position="39"/>
    </location>
</feature>
<keyword evidence="8" id="KW-1185">Reference proteome</keyword>
<name>A0ABZ1CQH5_9TREE</name>
<evidence type="ECO:0000313" key="8">
    <source>
        <dbReference type="Proteomes" id="UP001329825"/>
    </source>
</evidence>
<sequence length="758" mass="84948">MTDQAISPLGNDPDSTQPALAPSTWRRLSHPPLPTFRPNIPNLRNAILGYLGEVEVALRSRLGELPFEEKERIRATSSSPSISGDEFGYSGNGNGSGADSVDDDFGGDTIRYGSSSSSLSSTSRNGYGFGQSSSTTTTTSEGLRNRFDNSTSTTLNQFHHGNGATSSIDNNYHLNLLSTIREEAVNHLSSLSVPSLSVTVPSLPIPSREWLKSLPSRLSSIDPGLSYSYGHNVDRKGKSAADGGLDGGELLTHDLGAIQSARKRVLEVVHTLLPSEEWVPWERLGWEEQEEEQDKDKRSKRARSHSLEKSILHDEEEEDEPEYLFPNRTPASAKAMARRRAVRSKSLGANSFPTIRKINHDDDIRRPISNLQRSKTADPYSKPILFDSDDDDDDNHYFGDARDVKVHNTESPALNDNDEEDEEYILKHPEITDTKLTALVAEDSPMGPTVQESLKRSNDGKRLIRYEDLPAVWRNNEHVHTGYRFIPLHLKTGPVPLIKSAFTWHNETINIHSHFIPTILISLFVPYILINSPLPNAHVLDTLILALYLIAAISCLFSSASWHVLSGCASKRWFEWGACVDYIGISWLIAASFGTVVYNGFYCQPKLVLLYCSINAFCGGLGSYLPFQKWFNERRNKHLRISFFLFLCFAMFAPMLQLFYQHGFTKALAFTAPFGWSIATYLTGLWFYAFHFPECRWPGKFDRWGMSHQWWHAGIVLAIWLHYKAVFVAHGMKYDYSCAAPGAGKSVAQVLEGWLIGH</sequence>
<gene>
    <name evidence="7" type="ORF">IL334_000827</name>
</gene>
<feature type="transmembrane region" description="Helical" evidence="6">
    <location>
        <begin position="608"/>
        <end position="627"/>
    </location>
</feature>
<reference evidence="7 8" key="1">
    <citation type="submission" date="2024-01" db="EMBL/GenBank/DDBJ databases">
        <title>Comparative genomics of Cryptococcus and Kwoniella reveals pathogenesis evolution and contrasting modes of karyotype evolution via chromosome fusion or intercentromeric recombination.</title>
        <authorList>
            <person name="Coelho M.A."/>
            <person name="David-Palma M."/>
            <person name="Shea T."/>
            <person name="Bowers K."/>
            <person name="McGinley-Smith S."/>
            <person name="Mohammad A.W."/>
            <person name="Gnirke A."/>
            <person name="Yurkov A.M."/>
            <person name="Nowrousian M."/>
            <person name="Sun S."/>
            <person name="Cuomo C.A."/>
            <person name="Heitman J."/>
        </authorList>
    </citation>
    <scope>NUCLEOTIDE SEQUENCE [LARGE SCALE GENOMIC DNA]</scope>
    <source>
        <strain evidence="7">CBS 11374</strain>
    </source>
</reference>
<feature type="transmembrane region" description="Helical" evidence="6">
    <location>
        <begin position="582"/>
        <end position="601"/>
    </location>
</feature>
<evidence type="ECO:0000313" key="7">
    <source>
        <dbReference type="EMBL" id="WRT63901.1"/>
    </source>
</evidence>
<evidence type="ECO:0008006" key="9">
    <source>
        <dbReference type="Google" id="ProtNLM"/>
    </source>
</evidence>
<feature type="transmembrane region" description="Helical" evidence="6">
    <location>
        <begin position="709"/>
        <end position="727"/>
    </location>
</feature>
<feature type="transmembrane region" description="Helical" evidence="6">
    <location>
        <begin position="639"/>
        <end position="660"/>
    </location>
</feature>
<proteinExistence type="predicted"/>
<dbReference type="PANTHER" id="PTHR20855:SF97">
    <property type="entry name" value="ADIPOR-LIKE RECEPTOR IZH3-RELATED"/>
    <property type="match status" value="1"/>
</dbReference>